<proteinExistence type="predicted"/>
<reference evidence="1" key="1">
    <citation type="journal article" date="2013" name="Vet. Microbiol.">
        <title>Expression of p44 variant-specific antibodies in sheep persistently infected with Anaplasma phagocytophilum.</title>
        <authorList>
            <person name="Thomas R.J."/>
            <person name="Radford A.D."/>
            <person name="Birtles R.J."/>
            <person name="Woldehiwet Z."/>
        </authorList>
    </citation>
    <scope>NUCLEOTIDE SEQUENCE</scope>
    <source>
        <strain evidence="1">Old Sourhope</strain>
    </source>
</reference>
<sequence>ALAKTSGKDIVQFGKTVGISHPNINEKVCETKKTSGGGLNSYGVYAKRTNTNGSNKERNDVSLCGGHGSTVSSATGGPKKQVLSDFVTAALGVDGVNWPTSTSDDGSDQKAVTNDNADAVAKDLTKLTPEEKTIVAGLLA</sequence>
<feature type="non-terminal residue" evidence="1">
    <location>
        <position position="1"/>
    </location>
</feature>
<feature type="non-terminal residue" evidence="1">
    <location>
        <position position="140"/>
    </location>
</feature>
<gene>
    <name evidence="1" type="primary">p44-38</name>
</gene>
<accession>T2B283</accession>
<organism evidence="1">
    <name type="scientific">Anaplasma phagocytophilum</name>
    <name type="common">Ehrlichia phagocytophila</name>
    <dbReference type="NCBI Taxonomy" id="948"/>
    <lineage>
        <taxon>Bacteria</taxon>
        <taxon>Pseudomonadati</taxon>
        <taxon>Pseudomonadota</taxon>
        <taxon>Alphaproteobacteria</taxon>
        <taxon>Rickettsiales</taxon>
        <taxon>Anaplasmataceae</taxon>
        <taxon>Anaplasma</taxon>
        <taxon>phagocytophilum group</taxon>
    </lineage>
</organism>
<name>T2B283_ANAPH</name>
<dbReference type="AlphaFoldDB" id="T2B283"/>
<dbReference type="EMBL" id="KF481653">
    <property type="protein sequence ID" value="AGV04709.1"/>
    <property type="molecule type" value="Genomic_DNA"/>
</dbReference>
<protein>
    <submittedName>
        <fullName evidence="1">p44-38</fullName>
    </submittedName>
</protein>
<evidence type="ECO:0000313" key="1">
    <source>
        <dbReference type="EMBL" id="AGV04709.1"/>
    </source>
</evidence>